<organism evidence="1 2">
    <name type="scientific">Entomophthora muscae</name>
    <dbReference type="NCBI Taxonomy" id="34485"/>
    <lineage>
        <taxon>Eukaryota</taxon>
        <taxon>Fungi</taxon>
        <taxon>Fungi incertae sedis</taxon>
        <taxon>Zoopagomycota</taxon>
        <taxon>Entomophthoromycotina</taxon>
        <taxon>Entomophthoromycetes</taxon>
        <taxon>Entomophthorales</taxon>
        <taxon>Entomophthoraceae</taxon>
        <taxon>Entomophthora</taxon>
    </lineage>
</organism>
<keyword evidence="1" id="KW-0472">Membrane</keyword>
<keyword evidence="1" id="KW-0812">Transmembrane</keyword>
<evidence type="ECO:0000313" key="2">
    <source>
        <dbReference type="Proteomes" id="UP001165960"/>
    </source>
</evidence>
<proteinExistence type="predicted"/>
<sequence>MVKENKENEITLIEESLGNIQIYDDAEEVKDKALKAIIEAKSNLSLEPPSASKSKVKSVYASVNAEASLSEEEILKLSRPYLKYLQYDISSEHHLPILLVIFHLSEKMMKRSVALSDFVGEEGKIHYLNVMAQWTNLVNTEARKLFSNGNKSVTDAELAIDVDMFFLLTHFRENSVLSQSTVVQFLLALLKEGAYSGLTRNFFSQLCKLFNISYRDFTFSLEYPISRDMILSARNSKDPGISAQRELEERDKKSRFKRWAWTSLGAIGGGVALAVSGGLAAPLILPYMGSVLGASTLLAGASGVAVVTSIFGATGAGLAGYRFSRRTGSVKDFSFLPIDPPKSCPDSKPLHATICISGWITCKEDITEPWSSLEDGEAFAVQFEAETLLTIGQALTNLFATQVVGYAASEVLKKTVMAGLIAAVAWPFALLQAGAIIDNPWSIGLDRADKAGRVMADALINRAQGNRPVTLVGFSLGGRVIFSCLKELLAKSETDPSVFHLIENAIILGAPVTTSRKSWMGMKSLVPGRLINGYVSEDWVLSFLHRTYNYGRPVAGNANLHMLWSSGVYPSDVSQESHSLKSPCLEAPDEGIDSPALEFDSTGANDLGVESVDLSGIVDGHLDYVKALPTILAYLGFATTSDQESQIHLSSPVLFETNIDV</sequence>
<keyword evidence="2" id="KW-1185">Reference proteome</keyword>
<evidence type="ECO:0000313" key="1">
    <source>
        <dbReference type="EMBL" id="KAJ9077095.1"/>
    </source>
</evidence>
<accession>A0ACC2TQS5</accession>
<name>A0ACC2TQS5_9FUNG</name>
<gene>
    <name evidence="1" type="primary">TMCO4_3</name>
    <name evidence="1" type="ORF">DSO57_1019955</name>
</gene>
<protein>
    <submittedName>
        <fullName evidence="1">Transmembrane and coiled-coil domain-containing protein 4</fullName>
    </submittedName>
</protein>
<dbReference type="EMBL" id="QTSX02002221">
    <property type="protein sequence ID" value="KAJ9077095.1"/>
    <property type="molecule type" value="Genomic_DNA"/>
</dbReference>
<comment type="caution">
    <text evidence="1">The sequence shown here is derived from an EMBL/GenBank/DDBJ whole genome shotgun (WGS) entry which is preliminary data.</text>
</comment>
<reference evidence="1" key="1">
    <citation type="submission" date="2022-04" db="EMBL/GenBank/DDBJ databases">
        <title>Genome of the entomopathogenic fungus Entomophthora muscae.</title>
        <authorList>
            <person name="Elya C."/>
            <person name="Lovett B.R."/>
            <person name="Lee E."/>
            <person name="Macias A.M."/>
            <person name="Hajek A.E."/>
            <person name="De Bivort B.L."/>
            <person name="Kasson M.T."/>
            <person name="De Fine Licht H.H."/>
            <person name="Stajich J.E."/>
        </authorList>
    </citation>
    <scope>NUCLEOTIDE SEQUENCE</scope>
    <source>
        <strain evidence="1">Berkeley</strain>
    </source>
</reference>
<dbReference type="Proteomes" id="UP001165960">
    <property type="component" value="Unassembled WGS sequence"/>
</dbReference>